<gene>
    <name evidence="1" type="ORF">NM203_15715</name>
</gene>
<protein>
    <recommendedName>
        <fullName evidence="3">Glycosyltransferase subfamily 4-like N-terminal domain-containing protein</fullName>
    </recommendedName>
</protein>
<dbReference type="Gene3D" id="3.40.50.2000">
    <property type="entry name" value="Glycogen Phosphorylase B"/>
    <property type="match status" value="1"/>
</dbReference>
<dbReference type="RefSeq" id="WP_255060956.1">
    <property type="nucleotide sequence ID" value="NZ_JANDBD010000006.1"/>
</dbReference>
<keyword evidence="2" id="KW-1185">Reference proteome</keyword>
<proteinExistence type="predicted"/>
<evidence type="ECO:0000313" key="2">
    <source>
        <dbReference type="Proteomes" id="UP001651690"/>
    </source>
</evidence>
<evidence type="ECO:0008006" key="3">
    <source>
        <dbReference type="Google" id="ProtNLM"/>
    </source>
</evidence>
<evidence type="ECO:0000313" key="1">
    <source>
        <dbReference type="EMBL" id="MCP9273636.1"/>
    </source>
</evidence>
<sequence length="357" mass="39438">MFVASVPAAHPYVGAVVDPRAVTLLPDPVPRCVSQPGQWWPPRLLEPDYLRHRVAGLDLLHVHFGFDTNTPTDLAEVAEILDARRVPLIVTVHDLDNPHFTAQSAHAERLGVLLAAASAVVTLTDGAAAEIERRWGRRATVLPHPHVLPVDAIGAARAARTRPVVAIHAKSLRANVDPWPLLDRLADQHGTDWRLRLDLDDQVLDAPRADEARPERLDRYRRAGVDVRVHRPFSDDELTDYLTDVDVLVLPYRHGSHSGWVEACHDAGVQAVVPDCGYFHEQHPLPVFGYGTDRFDADGFIDAVSAAVQSARDASTAVDEHRRAHRVEQRRRVRAATLALYRCALGDSVGEAHEMSA</sequence>
<dbReference type="EMBL" id="JANDBD010000006">
    <property type="protein sequence ID" value="MCP9273636.1"/>
    <property type="molecule type" value="Genomic_DNA"/>
</dbReference>
<accession>A0ABT1M3F2</accession>
<reference evidence="1 2" key="1">
    <citation type="submission" date="2022-06" db="EMBL/GenBank/DDBJ databases">
        <title>Mycolicibacterium sp. CAU 1645 isolated from seawater.</title>
        <authorList>
            <person name="Kim W."/>
        </authorList>
    </citation>
    <scope>NUCLEOTIDE SEQUENCE [LARGE SCALE GENOMIC DNA]</scope>
    <source>
        <strain evidence="1 2">CAU 1645</strain>
    </source>
</reference>
<dbReference type="Proteomes" id="UP001651690">
    <property type="component" value="Unassembled WGS sequence"/>
</dbReference>
<organism evidence="1 2">
    <name type="scientific">Mycolicibacterium arenosum</name>
    <dbReference type="NCBI Taxonomy" id="2952157"/>
    <lineage>
        <taxon>Bacteria</taxon>
        <taxon>Bacillati</taxon>
        <taxon>Actinomycetota</taxon>
        <taxon>Actinomycetes</taxon>
        <taxon>Mycobacteriales</taxon>
        <taxon>Mycobacteriaceae</taxon>
        <taxon>Mycolicibacterium</taxon>
    </lineage>
</organism>
<comment type="caution">
    <text evidence="1">The sequence shown here is derived from an EMBL/GenBank/DDBJ whole genome shotgun (WGS) entry which is preliminary data.</text>
</comment>
<name>A0ABT1M3F2_9MYCO</name>
<dbReference type="SUPFAM" id="SSF53756">
    <property type="entry name" value="UDP-Glycosyltransferase/glycogen phosphorylase"/>
    <property type="match status" value="1"/>
</dbReference>